<dbReference type="RefSeq" id="XP_046006548.1">
    <property type="nucleotide sequence ID" value="XM_046159599.1"/>
</dbReference>
<evidence type="ECO:0000313" key="2">
    <source>
        <dbReference type="Proteomes" id="UP000756346"/>
    </source>
</evidence>
<gene>
    <name evidence="1" type="ORF">B0I36DRAFT_368312</name>
</gene>
<organism evidence="1 2">
    <name type="scientific">Microdochium trichocladiopsis</name>
    <dbReference type="NCBI Taxonomy" id="1682393"/>
    <lineage>
        <taxon>Eukaryota</taxon>
        <taxon>Fungi</taxon>
        <taxon>Dikarya</taxon>
        <taxon>Ascomycota</taxon>
        <taxon>Pezizomycotina</taxon>
        <taxon>Sordariomycetes</taxon>
        <taxon>Xylariomycetidae</taxon>
        <taxon>Xylariales</taxon>
        <taxon>Microdochiaceae</taxon>
        <taxon>Microdochium</taxon>
    </lineage>
</organism>
<keyword evidence="2" id="KW-1185">Reference proteome</keyword>
<dbReference type="GeneID" id="70189145"/>
<evidence type="ECO:0000313" key="1">
    <source>
        <dbReference type="EMBL" id="KAH7018281.1"/>
    </source>
</evidence>
<dbReference type="Proteomes" id="UP000756346">
    <property type="component" value="Unassembled WGS sequence"/>
</dbReference>
<dbReference type="InterPro" id="IPR032675">
    <property type="entry name" value="LRR_dom_sf"/>
</dbReference>
<sequence length="502" mass="57407">MDGLSTELVALILLQLREIHAPSLAAVRLVSRRLYDITTPIRYERLRLTERIVSPESEVHMAHGLRHVLAFTRHVEVLEDLDPENVRRVLNGMNSLKSVRWKYHAPRLCSGGYWLPSDVLKPPAQSIYRQRVRLAIEDLPLEDYTGQNQDAYLQAIPAPLLVSLKAETRFPLRTPQLDSLKSLLIKSRGLETFHYNDNGQGTRFAFRSGERLPPIQELELRSYDWNHTSAEAGAHWDFSRLRTLVLVDVPLNQFLSTVPASALSQITSLECGDFNPGSPAVRRTATALLASLINQIEELQELKITCQTSELPVSVLTAHGQTLRSLRFRDHVGFAEDDIWCPTMAIDDLMSLSQRMPVLESLEVDLEVRQYHGYPSKFLSGLCRFPQLKRLTLHVQTLVNPFDEDVDMDNDKDMEAAEDMCNYLVVEKARQHQQNGRSGIPGWDQITINVGGWGPVQVRRLSEAWRERNEQGIFAERCFVFERQPLNSDAEYEMYERANIRD</sequence>
<protein>
    <submittedName>
        <fullName evidence="1">F-box domain-containing protein</fullName>
    </submittedName>
</protein>
<dbReference type="OrthoDB" id="3594971at2759"/>
<dbReference type="AlphaFoldDB" id="A0A9P8XUS0"/>
<dbReference type="Gene3D" id="3.80.10.10">
    <property type="entry name" value="Ribonuclease Inhibitor"/>
    <property type="match status" value="1"/>
</dbReference>
<reference evidence="1" key="1">
    <citation type="journal article" date="2021" name="Nat. Commun.">
        <title>Genetic determinants of endophytism in the Arabidopsis root mycobiome.</title>
        <authorList>
            <person name="Mesny F."/>
            <person name="Miyauchi S."/>
            <person name="Thiergart T."/>
            <person name="Pickel B."/>
            <person name="Atanasova L."/>
            <person name="Karlsson M."/>
            <person name="Huettel B."/>
            <person name="Barry K.W."/>
            <person name="Haridas S."/>
            <person name="Chen C."/>
            <person name="Bauer D."/>
            <person name="Andreopoulos W."/>
            <person name="Pangilinan J."/>
            <person name="LaButti K."/>
            <person name="Riley R."/>
            <person name="Lipzen A."/>
            <person name="Clum A."/>
            <person name="Drula E."/>
            <person name="Henrissat B."/>
            <person name="Kohler A."/>
            <person name="Grigoriev I.V."/>
            <person name="Martin F.M."/>
            <person name="Hacquard S."/>
        </authorList>
    </citation>
    <scope>NUCLEOTIDE SEQUENCE</scope>
    <source>
        <strain evidence="1">MPI-CAGE-CH-0230</strain>
    </source>
</reference>
<dbReference type="EMBL" id="JAGTJQ010000011">
    <property type="protein sequence ID" value="KAH7018281.1"/>
    <property type="molecule type" value="Genomic_DNA"/>
</dbReference>
<proteinExistence type="predicted"/>
<comment type="caution">
    <text evidence="1">The sequence shown here is derived from an EMBL/GenBank/DDBJ whole genome shotgun (WGS) entry which is preliminary data.</text>
</comment>
<name>A0A9P8XUS0_9PEZI</name>
<accession>A0A9P8XUS0</accession>